<evidence type="ECO:0000313" key="3">
    <source>
        <dbReference type="EMBL" id="OGC07418.1"/>
    </source>
</evidence>
<evidence type="ECO:0000259" key="2">
    <source>
        <dbReference type="Pfam" id="PF00149"/>
    </source>
</evidence>
<feature type="signal peptide" evidence="1">
    <location>
        <begin position="1"/>
        <end position="22"/>
    </location>
</feature>
<reference evidence="3 4" key="1">
    <citation type="journal article" date="2016" name="Nat. Commun.">
        <title>Thousands of microbial genomes shed light on interconnected biogeochemical processes in an aquifer system.</title>
        <authorList>
            <person name="Anantharaman K."/>
            <person name="Brown C.T."/>
            <person name="Hug L.A."/>
            <person name="Sharon I."/>
            <person name="Castelle C.J."/>
            <person name="Probst A.J."/>
            <person name="Thomas B.C."/>
            <person name="Singh A."/>
            <person name="Wilkins M.J."/>
            <person name="Karaoz U."/>
            <person name="Brodie E.L."/>
            <person name="Williams K.H."/>
            <person name="Hubbard S.S."/>
            <person name="Banfield J.F."/>
        </authorList>
    </citation>
    <scope>NUCLEOTIDE SEQUENCE [LARGE SCALE GENOMIC DNA]</scope>
</reference>
<feature type="domain" description="Calcineurin-like phosphoesterase" evidence="2">
    <location>
        <begin position="27"/>
        <end position="201"/>
    </location>
</feature>
<sequence length="253" mass="29036">MTWGNKLLAAGLLVGLLAGAVAAEPFSFVVFGDNRDGEETFLRLIDKVNQEDNLAFGFNTGDFVSQGQEWEYKHYLALTKKLKPKIYNVPGNHDMVKYGYKYFTKYFGPYYYSFDYANSHFIVLNNAFNQSFQAQQFAWLKQDLANTKQEHIFVFMHRPTFDPTEIYENYVMSGRQTVKALMELFTRYNVDYVFAGHLHGYARAEREGVVYIIAAGAGAPLYLPKAFGGFNHYVKITVDENKISDKVVRISHD</sequence>
<organism evidence="3 4">
    <name type="scientific">candidate division WOR-1 bacterium RIFCSPLOWO2_02_FULL_46_20</name>
    <dbReference type="NCBI Taxonomy" id="1802567"/>
    <lineage>
        <taxon>Bacteria</taxon>
        <taxon>Bacillati</taxon>
        <taxon>Saganbacteria</taxon>
    </lineage>
</organism>
<feature type="chain" id="PRO_5009514233" description="Calcineurin-like phosphoesterase domain-containing protein" evidence="1">
    <location>
        <begin position="23"/>
        <end position="253"/>
    </location>
</feature>
<evidence type="ECO:0000256" key="1">
    <source>
        <dbReference type="SAM" id="SignalP"/>
    </source>
</evidence>
<dbReference type="InterPro" id="IPR051918">
    <property type="entry name" value="STPP_CPPED1"/>
</dbReference>
<dbReference type="Proteomes" id="UP000176938">
    <property type="component" value="Unassembled WGS sequence"/>
</dbReference>
<name>A0A1F4RGY2_UNCSA</name>
<dbReference type="SUPFAM" id="SSF56300">
    <property type="entry name" value="Metallo-dependent phosphatases"/>
    <property type="match status" value="1"/>
</dbReference>
<dbReference type="InterPro" id="IPR029052">
    <property type="entry name" value="Metallo-depent_PP-like"/>
</dbReference>
<gene>
    <name evidence="3" type="ORF">A3H38_00630</name>
</gene>
<dbReference type="AlphaFoldDB" id="A0A1F4RGY2"/>
<dbReference type="InterPro" id="IPR004843">
    <property type="entry name" value="Calcineurin-like_PHP"/>
</dbReference>
<dbReference type="Gene3D" id="3.60.21.10">
    <property type="match status" value="1"/>
</dbReference>
<dbReference type="Pfam" id="PF00149">
    <property type="entry name" value="Metallophos"/>
    <property type="match status" value="1"/>
</dbReference>
<keyword evidence="1" id="KW-0732">Signal</keyword>
<dbReference type="GO" id="GO:0016787">
    <property type="term" value="F:hydrolase activity"/>
    <property type="evidence" value="ECO:0007669"/>
    <property type="project" value="InterPro"/>
</dbReference>
<proteinExistence type="predicted"/>
<comment type="caution">
    <text evidence="3">The sequence shown here is derived from an EMBL/GenBank/DDBJ whole genome shotgun (WGS) entry which is preliminary data.</text>
</comment>
<dbReference type="EMBL" id="METP01000005">
    <property type="protein sequence ID" value="OGC07418.1"/>
    <property type="molecule type" value="Genomic_DNA"/>
</dbReference>
<evidence type="ECO:0000313" key="4">
    <source>
        <dbReference type="Proteomes" id="UP000176938"/>
    </source>
</evidence>
<accession>A0A1F4RGY2</accession>
<dbReference type="PANTHER" id="PTHR43143:SF1">
    <property type="entry name" value="SERINE_THREONINE-PROTEIN PHOSPHATASE CPPED1"/>
    <property type="match status" value="1"/>
</dbReference>
<protein>
    <recommendedName>
        <fullName evidence="2">Calcineurin-like phosphoesterase domain-containing protein</fullName>
    </recommendedName>
</protein>
<dbReference type="PANTHER" id="PTHR43143">
    <property type="entry name" value="METALLOPHOSPHOESTERASE, CALCINEURIN SUPERFAMILY"/>
    <property type="match status" value="1"/>
</dbReference>